<evidence type="ECO:0000313" key="3">
    <source>
        <dbReference type="EMBL" id="MDC0678457.1"/>
    </source>
</evidence>
<accession>A0ABT5BZS5</accession>
<sequence length="226" mass="22538">MRARRAAACAFAAWVAGCQVVAPLPDGEDSATSAVGDGIDSGAATGDAGDGSPESWTPPTQEGGPCEIAACSAHCARSMDLCELTPQYPSVEACCTVCEAMPSPEGYAGCRAAQAGDPAGCTAAGPLGPEGDAGCVGRCEAMCTLYAAICPIELADIAACEALCAPLPAPEVFDACGPLMAEGSLGCSTQQIYAALGAVDKKERDKVCRDILEGRCPPKPACAGGD</sequence>
<evidence type="ECO:0000256" key="2">
    <source>
        <dbReference type="SAM" id="SignalP"/>
    </source>
</evidence>
<organism evidence="3 4">
    <name type="scientific">Sorangium atrum</name>
    <dbReference type="NCBI Taxonomy" id="2995308"/>
    <lineage>
        <taxon>Bacteria</taxon>
        <taxon>Pseudomonadati</taxon>
        <taxon>Myxococcota</taxon>
        <taxon>Polyangia</taxon>
        <taxon>Polyangiales</taxon>
        <taxon>Polyangiaceae</taxon>
        <taxon>Sorangium</taxon>
    </lineage>
</organism>
<feature type="signal peptide" evidence="2">
    <location>
        <begin position="1"/>
        <end position="21"/>
    </location>
</feature>
<dbReference type="EMBL" id="JAQNDK010000001">
    <property type="protein sequence ID" value="MDC0678457.1"/>
    <property type="molecule type" value="Genomic_DNA"/>
</dbReference>
<dbReference type="PROSITE" id="PS51257">
    <property type="entry name" value="PROKAR_LIPOPROTEIN"/>
    <property type="match status" value="1"/>
</dbReference>
<gene>
    <name evidence="3" type="ORF">POL72_12005</name>
</gene>
<proteinExistence type="predicted"/>
<evidence type="ECO:0008006" key="5">
    <source>
        <dbReference type="Google" id="ProtNLM"/>
    </source>
</evidence>
<evidence type="ECO:0000313" key="4">
    <source>
        <dbReference type="Proteomes" id="UP001217485"/>
    </source>
</evidence>
<feature type="chain" id="PRO_5046036328" description="Secreted protein" evidence="2">
    <location>
        <begin position="22"/>
        <end position="226"/>
    </location>
</feature>
<dbReference type="Proteomes" id="UP001217485">
    <property type="component" value="Unassembled WGS sequence"/>
</dbReference>
<reference evidence="3 4" key="1">
    <citation type="submission" date="2023-01" db="EMBL/GenBank/DDBJ databases">
        <title>Minimal conservation of predation-associated metabolite biosynthetic gene clusters underscores biosynthetic potential of Myxococcota including descriptions for ten novel species: Archangium lansinium sp. nov., Myxococcus landrumus sp. nov., Nannocystis bai.</title>
        <authorList>
            <person name="Ahearne A."/>
            <person name="Stevens C."/>
            <person name="Dowd S."/>
        </authorList>
    </citation>
    <scope>NUCLEOTIDE SEQUENCE [LARGE SCALE GENOMIC DNA]</scope>
    <source>
        <strain evidence="3 4">WIWO2</strain>
    </source>
</reference>
<keyword evidence="4" id="KW-1185">Reference proteome</keyword>
<comment type="caution">
    <text evidence="3">The sequence shown here is derived from an EMBL/GenBank/DDBJ whole genome shotgun (WGS) entry which is preliminary data.</text>
</comment>
<dbReference type="RefSeq" id="WP_272095278.1">
    <property type="nucleotide sequence ID" value="NZ_JAQNDK010000001.1"/>
</dbReference>
<protein>
    <recommendedName>
        <fullName evidence="5">Secreted protein</fullName>
    </recommendedName>
</protein>
<name>A0ABT5BZS5_9BACT</name>
<feature type="compositionally biased region" description="Low complexity" evidence="1">
    <location>
        <begin position="36"/>
        <end position="51"/>
    </location>
</feature>
<feature type="region of interest" description="Disordered" evidence="1">
    <location>
        <begin position="29"/>
        <end position="61"/>
    </location>
</feature>
<evidence type="ECO:0000256" key="1">
    <source>
        <dbReference type="SAM" id="MobiDB-lite"/>
    </source>
</evidence>
<keyword evidence="2" id="KW-0732">Signal</keyword>